<dbReference type="GO" id="GO:0008961">
    <property type="term" value="F:phosphatidylglycerol-prolipoprotein diacylglyceryl transferase activity"/>
    <property type="evidence" value="ECO:0007669"/>
    <property type="project" value="InterPro"/>
</dbReference>
<evidence type="ECO:0000256" key="5">
    <source>
        <dbReference type="SAM" id="Phobius"/>
    </source>
</evidence>
<dbReference type="CDD" id="cd02966">
    <property type="entry name" value="TlpA_like_family"/>
    <property type="match status" value="1"/>
</dbReference>
<keyword evidence="5" id="KW-0472">Membrane</keyword>
<evidence type="ECO:0000313" key="8">
    <source>
        <dbReference type="Proteomes" id="UP000032068"/>
    </source>
</evidence>
<dbReference type="InterPro" id="IPR050553">
    <property type="entry name" value="Thioredoxin_ResA/DsbE_sf"/>
</dbReference>
<gene>
    <name evidence="7" type="ORF">RU08_12985</name>
</gene>
<dbReference type="RefSeq" id="WP_269432930.1">
    <property type="nucleotide sequence ID" value="NZ_JXQW01000031.1"/>
</dbReference>
<evidence type="ECO:0000256" key="1">
    <source>
        <dbReference type="ARBA" id="ARBA00004196"/>
    </source>
</evidence>
<dbReference type="GO" id="GO:0030313">
    <property type="term" value="C:cell envelope"/>
    <property type="evidence" value="ECO:0007669"/>
    <property type="project" value="UniProtKB-SubCell"/>
</dbReference>
<proteinExistence type="predicted"/>
<keyword evidence="4" id="KW-0676">Redox-active center</keyword>
<name>A0A0D0KSF9_9PSED</name>
<dbReference type="SUPFAM" id="SSF52833">
    <property type="entry name" value="Thioredoxin-like"/>
    <property type="match status" value="1"/>
</dbReference>
<dbReference type="PROSITE" id="PS00194">
    <property type="entry name" value="THIOREDOXIN_1"/>
    <property type="match status" value="1"/>
</dbReference>
<dbReference type="InterPro" id="IPR001640">
    <property type="entry name" value="Lgt"/>
</dbReference>
<keyword evidence="3" id="KW-1015">Disulfide bond</keyword>
<dbReference type="Gene3D" id="3.40.30.10">
    <property type="entry name" value="Glutaredoxin"/>
    <property type="match status" value="1"/>
</dbReference>
<evidence type="ECO:0000256" key="2">
    <source>
        <dbReference type="ARBA" id="ARBA00022748"/>
    </source>
</evidence>
<dbReference type="AlphaFoldDB" id="A0A0D0KSF9"/>
<keyword evidence="5" id="KW-0812">Transmembrane</keyword>
<keyword evidence="5" id="KW-1133">Transmembrane helix</keyword>
<dbReference type="InterPro" id="IPR013740">
    <property type="entry name" value="Redoxin"/>
</dbReference>
<dbReference type="Pfam" id="PF08534">
    <property type="entry name" value="Redoxin"/>
    <property type="match status" value="1"/>
</dbReference>
<feature type="domain" description="Thioredoxin" evidence="6">
    <location>
        <begin position="129"/>
        <end position="266"/>
    </location>
</feature>
<dbReference type="PROSITE" id="PS51352">
    <property type="entry name" value="THIOREDOXIN_2"/>
    <property type="match status" value="1"/>
</dbReference>
<dbReference type="GO" id="GO:0017004">
    <property type="term" value="P:cytochrome complex assembly"/>
    <property type="evidence" value="ECO:0007669"/>
    <property type="project" value="UniProtKB-KW"/>
</dbReference>
<protein>
    <submittedName>
        <fullName evidence="7">Peroxiredoxin</fullName>
    </submittedName>
</protein>
<dbReference type="GO" id="GO:0005886">
    <property type="term" value="C:plasma membrane"/>
    <property type="evidence" value="ECO:0007669"/>
    <property type="project" value="InterPro"/>
</dbReference>
<dbReference type="InterPro" id="IPR017937">
    <property type="entry name" value="Thioredoxin_CS"/>
</dbReference>
<comment type="subcellular location">
    <subcellularLocation>
        <location evidence="1">Cell envelope</location>
    </subcellularLocation>
</comment>
<evidence type="ECO:0000313" key="7">
    <source>
        <dbReference type="EMBL" id="KIP99922.1"/>
    </source>
</evidence>
<feature type="transmembrane region" description="Helical" evidence="5">
    <location>
        <begin position="82"/>
        <end position="99"/>
    </location>
</feature>
<dbReference type="Proteomes" id="UP000032068">
    <property type="component" value="Unassembled WGS sequence"/>
</dbReference>
<feature type="transmembrane region" description="Helical" evidence="5">
    <location>
        <begin position="43"/>
        <end position="62"/>
    </location>
</feature>
<dbReference type="PANTHER" id="PTHR42852">
    <property type="entry name" value="THIOL:DISULFIDE INTERCHANGE PROTEIN DSBE"/>
    <property type="match status" value="1"/>
</dbReference>
<dbReference type="EMBL" id="JXQW01000031">
    <property type="protein sequence ID" value="KIP99922.1"/>
    <property type="molecule type" value="Genomic_DNA"/>
</dbReference>
<evidence type="ECO:0000256" key="3">
    <source>
        <dbReference type="ARBA" id="ARBA00023157"/>
    </source>
</evidence>
<evidence type="ECO:0000259" key="6">
    <source>
        <dbReference type="PROSITE" id="PS51352"/>
    </source>
</evidence>
<feature type="transmembrane region" description="Helical" evidence="5">
    <location>
        <begin position="12"/>
        <end position="31"/>
    </location>
</feature>
<dbReference type="InterPro" id="IPR036249">
    <property type="entry name" value="Thioredoxin-like_sf"/>
</dbReference>
<evidence type="ECO:0000256" key="4">
    <source>
        <dbReference type="ARBA" id="ARBA00023284"/>
    </source>
</evidence>
<keyword evidence="2" id="KW-0201">Cytochrome c-type biogenesis</keyword>
<reference evidence="7 8" key="1">
    <citation type="submission" date="2014-12" db="EMBL/GenBank/DDBJ databases">
        <title>16Stimator: statistical estimation of ribosomal gene copy numbers from draft genome assemblies.</title>
        <authorList>
            <person name="Perisin M.A."/>
            <person name="Vetter M."/>
            <person name="Gilbert J.A."/>
            <person name="Bergelson J."/>
        </authorList>
    </citation>
    <scope>NUCLEOTIDE SEQUENCE [LARGE SCALE GENOMIC DNA]</scope>
    <source>
        <strain evidence="7 8">MEJ086</strain>
    </source>
</reference>
<dbReference type="GO" id="GO:0042158">
    <property type="term" value="P:lipoprotein biosynthetic process"/>
    <property type="evidence" value="ECO:0007669"/>
    <property type="project" value="InterPro"/>
</dbReference>
<organism evidence="7 8">
    <name type="scientific">Pseudomonas fulva</name>
    <dbReference type="NCBI Taxonomy" id="47880"/>
    <lineage>
        <taxon>Bacteria</taxon>
        <taxon>Pseudomonadati</taxon>
        <taxon>Pseudomonadota</taxon>
        <taxon>Gammaproteobacteria</taxon>
        <taxon>Pseudomonadales</taxon>
        <taxon>Pseudomonadaceae</taxon>
        <taxon>Pseudomonas</taxon>
    </lineage>
</organism>
<dbReference type="InterPro" id="IPR013766">
    <property type="entry name" value="Thioredoxin_domain"/>
</dbReference>
<dbReference type="Pfam" id="PF01790">
    <property type="entry name" value="LGT"/>
    <property type="match status" value="1"/>
</dbReference>
<dbReference type="GO" id="GO:0015036">
    <property type="term" value="F:disulfide oxidoreductase activity"/>
    <property type="evidence" value="ECO:0007669"/>
    <property type="project" value="UniProtKB-ARBA"/>
</dbReference>
<feature type="transmembrane region" description="Helical" evidence="5">
    <location>
        <begin position="108"/>
        <end position="126"/>
    </location>
</feature>
<comment type="caution">
    <text evidence="7">The sequence shown here is derived from an EMBL/GenBank/DDBJ whole genome shotgun (WGS) entry which is preliminary data.</text>
</comment>
<sequence length="272" mass="30074">MTINLGPLALAMPHVVLMVSLALSILTGWWLGRKSKVDPEKQVFRLLLVALVVARIAFVITYLEHFSDEPWRAVDIRDGGFIAWPGLLAALCLGTWMCWRDGKLRKPLGWAITVGMLTWVSGSFLLHTVEQSNRLPELSFHNEQGERVTLRDFAGKPLVVNLWATWCPPCRREIPVMAKAQRELSGITFLFVNQGESDAVVARFFATEGLGLANVLLDPGGQLGQHVGSGALPTTLFFDAEGRQVGSHLGELSHASLFHALKQLEESTRPEE</sequence>
<accession>A0A0D0KSF9</accession>
<dbReference type="PANTHER" id="PTHR42852:SF6">
    <property type="entry name" value="THIOL:DISULFIDE INTERCHANGE PROTEIN DSBE"/>
    <property type="match status" value="1"/>
</dbReference>